<dbReference type="GO" id="GO:0000786">
    <property type="term" value="C:nucleosome"/>
    <property type="evidence" value="ECO:0007669"/>
    <property type="project" value="UniProtKB-KW"/>
</dbReference>
<dbReference type="PROSITE" id="PS00959">
    <property type="entry name" value="HISTONE_H3_2"/>
    <property type="match status" value="1"/>
</dbReference>
<evidence type="ECO:0000256" key="5">
    <source>
        <dbReference type="ARBA" id="ARBA00022553"/>
    </source>
</evidence>
<proteinExistence type="inferred from homology"/>
<dbReference type="PROSITE" id="PS00322">
    <property type="entry name" value="HISTONE_H3_1"/>
    <property type="match status" value="1"/>
</dbReference>
<comment type="similarity">
    <text evidence="3">Belongs to the histone H3 family.</text>
</comment>
<dbReference type="CDD" id="cd22911">
    <property type="entry name" value="HFD_H3"/>
    <property type="match status" value="1"/>
</dbReference>
<dbReference type="GO" id="GO:0003677">
    <property type="term" value="F:DNA binding"/>
    <property type="evidence" value="ECO:0007669"/>
    <property type="project" value="UniProtKB-KW"/>
</dbReference>
<dbReference type="PANTHER" id="PTHR31168">
    <property type="entry name" value="OS02G0292800 PROTEIN"/>
    <property type="match status" value="1"/>
</dbReference>
<dbReference type="EMBL" id="JAXIOK010000005">
    <property type="protein sequence ID" value="KAK4770794.1"/>
    <property type="molecule type" value="Genomic_DNA"/>
</dbReference>
<dbReference type="Proteomes" id="UP001345219">
    <property type="component" value="Chromosome 24"/>
</dbReference>
<feature type="transmembrane region" description="Helical" evidence="11">
    <location>
        <begin position="254"/>
        <end position="273"/>
    </location>
</feature>
<dbReference type="GO" id="GO:0030527">
    <property type="term" value="F:structural constituent of chromatin"/>
    <property type="evidence" value="ECO:0007669"/>
    <property type="project" value="InterPro"/>
</dbReference>
<dbReference type="AlphaFoldDB" id="A0AAN7QL22"/>
<keyword evidence="11" id="KW-0472">Membrane</keyword>
<reference evidence="13 14" key="1">
    <citation type="journal article" date="2023" name="Hortic Res">
        <title>Pangenome of water caltrop reveals structural variations and asymmetric subgenome divergence after allopolyploidization.</title>
        <authorList>
            <person name="Zhang X."/>
            <person name="Chen Y."/>
            <person name="Wang L."/>
            <person name="Yuan Y."/>
            <person name="Fang M."/>
            <person name="Shi L."/>
            <person name="Lu R."/>
            <person name="Comes H.P."/>
            <person name="Ma Y."/>
            <person name="Chen Y."/>
            <person name="Huang G."/>
            <person name="Zhou Y."/>
            <person name="Zheng Z."/>
            <person name="Qiu Y."/>
        </authorList>
    </citation>
    <scope>NUCLEOTIDE SEQUENCE [LARGE SCALE GENOMIC DNA]</scope>
    <source>
        <tissue evidence="13">Roots</tissue>
    </source>
</reference>
<feature type="transmembrane region" description="Helical" evidence="11">
    <location>
        <begin position="148"/>
        <end position="170"/>
    </location>
</feature>
<evidence type="ECO:0000313" key="13">
    <source>
        <dbReference type="EMBL" id="KAK4770794.1"/>
    </source>
</evidence>
<keyword evidence="11" id="KW-1133">Transmembrane helix</keyword>
<evidence type="ECO:0000259" key="12">
    <source>
        <dbReference type="Pfam" id="PF00125"/>
    </source>
</evidence>
<dbReference type="FunFam" id="1.10.20.10:FF:000078">
    <property type="entry name" value="Histone H3"/>
    <property type="match status" value="1"/>
</dbReference>
<feature type="domain" description="Core Histone H2A/H2B/H3" evidence="12">
    <location>
        <begin position="44"/>
        <end position="131"/>
    </location>
</feature>
<comment type="subcellular location">
    <subcellularLocation>
        <location evidence="2">Chromosome</location>
    </subcellularLocation>
    <subcellularLocation>
        <location evidence="1">Nucleus</location>
    </subcellularLocation>
</comment>
<dbReference type="GO" id="GO:0046982">
    <property type="term" value="F:protein heterodimerization activity"/>
    <property type="evidence" value="ECO:0007669"/>
    <property type="project" value="InterPro"/>
</dbReference>
<protein>
    <recommendedName>
        <fullName evidence="12">Core Histone H2A/H2B/H3 domain-containing protein</fullName>
    </recommendedName>
</protein>
<keyword evidence="11" id="KW-0812">Transmembrane</keyword>
<evidence type="ECO:0000256" key="4">
    <source>
        <dbReference type="ARBA" id="ARBA00022454"/>
    </source>
</evidence>
<feature type="transmembrane region" description="Helical" evidence="11">
    <location>
        <begin position="211"/>
        <end position="233"/>
    </location>
</feature>
<dbReference type="FunFam" id="1.10.20.10:FF:000044">
    <property type="entry name" value="Histone H3.3"/>
    <property type="match status" value="1"/>
</dbReference>
<gene>
    <name evidence="13" type="ORF">SAY87_031326</name>
</gene>
<evidence type="ECO:0000256" key="1">
    <source>
        <dbReference type="ARBA" id="ARBA00004123"/>
    </source>
</evidence>
<keyword evidence="9" id="KW-0544">Nucleosome core</keyword>
<name>A0AAN7QL22_9MYRT</name>
<dbReference type="PRINTS" id="PR00622">
    <property type="entry name" value="HISTONEH3"/>
</dbReference>
<keyword evidence="6" id="KW-0007">Acetylation</keyword>
<dbReference type="SUPFAM" id="SSF47113">
    <property type="entry name" value="Histone-fold"/>
    <property type="match status" value="1"/>
</dbReference>
<dbReference type="InterPro" id="IPR009072">
    <property type="entry name" value="Histone-fold"/>
</dbReference>
<evidence type="ECO:0000256" key="8">
    <source>
        <dbReference type="ARBA" id="ARBA00023242"/>
    </source>
</evidence>
<keyword evidence="4" id="KW-0158">Chromosome</keyword>
<keyword evidence="7" id="KW-0238">DNA-binding</keyword>
<evidence type="ECO:0000256" key="11">
    <source>
        <dbReference type="SAM" id="Phobius"/>
    </source>
</evidence>
<sequence>MARTKQTARKSTGGKAPRKQLATKAARKSAPATGGVKKPHRFRPGTVALREIRKYQKSTELLIRKLPFQRLVREIAQDFKTDLRFQSSAVAALQEAAEAYLVGLFEDTNLCAIHAKRVTIMPKDIQLARRIRGQGENQMRFHKEDLDLVLVPTGLLIMFVYHLILLYRYFHQPHTTVLGFENHDRRAWVKAVVQIDKRDVGTCLGVISANISAATFLCSISLTLSSLIGAWISNSTSNFFESSLIYGDTRKTTISIKYISLLICFLFAFASFVQSARHFVHANYLISIPDNGSSLTRSIERAVIRGSNFWSVGLRALYFAIDLLLWFFGPIPLFVGSIFMVLMLYYLDSNSEPLNQHQILKKMENVVEESVSEIALTIREDHQD</sequence>
<dbReference type="PANTHER" id="PTHR31168:SF21">
    <property type="entry name" value="EMB|CAB89385.1"/>
    <property type="match status" value="1"/>
</dbReference>
<evidence type="ECO:0000256" key="9">
    <source>
        <dbReference type="ARBA" id="ARBA00023269"/>
    </source>
</evidence>
<dbReference type="SMART" id="SM00428">
    <property type="entry name" value="H3"/>
    <property type="match status" value="1"/>
</dbReference>
<keyword evidence="14" id="KW-1185">Reference proteome</keyword>
<evidence type="ECO:0000313" key="14">
    <source>
        <dbReference type="Proteomes" id="UP001345219"/>
    </source>
</evidence>
<feature type="transmembrane region" description="Helical" evidence="11">
    <location>
        <begin position="323"/>
        <end position="347"/>
    </location>
</feature>
<keyword evidence="5" id="KW-0597">Phosphoprotein</keyword>
<feature type="region of interest" description="Disordered" evidence="10">
    <location>
        <begin position="1"/>
        <end position="41"/>
    </location>
</feature>
<accession>A0AAN7QL22</accession>
<keyword evidence="8" id="KW-0539">Nucleus</keyword>
<evidence type="ECO:0000256" key="3">
    <source>
        <dbReference type="ARBA" id="ARBA00010343"/>
    </source>
</evidence>
<evidence type="ECO:0000256" key="10">
    <source>
        <dbReference type="SAM" id="MobiDB-lite"/>
    </source>
</evidence>
<dbReference type="InterPro" id="IPR007125">
    <property type="entry name" value="H2A/H2B/H3"/>
</dbReference>
<evidence type="ECO:0000256" key="6">
    <source>
        <dbReference type="ARBA" id="ARBA00022990"/>
    </source>
</evidence>
<evidence type="ECO:0000256" key="2">
    <source>
        <dbReference type="ARBA" id="ARBA00004286"/>
    </source>
</evidence>
<organism evidence="13 14">
    <name type="scientific">Trapa incisa</name>
    <dbReference type="NCBI Taxonomy" id="236973"/>
    <lineage>
        <taxon>Eukaryota</taxon>
        <taxon>Viridiplantae</taxon>
        <taxon>Streptophyta</taxon>
        <taxon>Embryophyta</taxon>
        <taxon>Tracheophyta</taxon>
        <taxon>Spermatophyta</taxon>
        <taxon>Magnoliopsida</taxon>
        <taxon>eudicotyledons</taxon>
        <taxon>Gunneridae</taxon>
        <taxon>Pentapetalae</taxon>
        <taxon>rosids</taxon>
        <taxon>malvids</taxon>
        <taxon>Myrtales</taxon>
        <taxon>Lythraceae</taxon>
        <taxon>Trapa</taxon>
    </lineage>
</organism>
<dbReference type="Pfam" id="PF04654">
    <property type="entry name" value="DUF599"/>
    <property type="match status" value="1"/>
</dbReference>
<dbReference type="InterPro" id="IPR000164">
    <property type="entry name" value="Histone_H3/CENP-A"/>
</dbReference>
<dbReference type="InterPro" id="IPR006747">
    <property type="entry name" value="DUF599"/>
</dbReference>
<dbReference type="Pfam" id="PF00125">
    <property type="entry name" value="Histone"/>
    <property type="match status" value="1"/>
</dbReference>
<dbReference type="GO" id="GO:0005634">
    <property type="term" value="C:nucleus"/>
    <property type="evidence" value="ECO:0007669"/>
    <property type="project" value="UniProtKB-SubCell"/>
</dbReference>
<dbReference type="Gene3D" id="1.10.20.10">
    <property type="entry name" value="Histone, subunit A"/>
    <property type="match status" value="1"/>
</dbReference>
<evidence type="ECO:0000256" key="7">
    <source>
        <dbReference type="ARBA" id="ARBA00023125"/>
    </source>
</evidence>
<comment type="caution">
    <text evidence="13">The sequence shown here is derived from an EMBL/GenBank/DDBJ whole genome shotgun (WGS) entry which is preliminary data.</text>
</comment>